<feature type="signal peptide" evidence="3">
    <location>
        <begin position="1"/>
        <end position="19"/>
    </location>
</feature>
<keyword evidence="5" id="KW-1185">Reference proteome</keyword>
<evidence type="ECO:0000256" key="2">
    <source>
        <dbReference type="ARBA" id="ARBA00022525"/>
    </source>
</evidence>
<sequence length="352" mass="38157">MKILAVLLAAVLPLPPAPAPELGVAARTHTMTWNSVAVDGHRTFVSGPRWSGATGPAVAVLDRRGETRPFPDAAWNSWRPGQDPARKFVNVNALHHDRRGSLWAVDTGAPDFGGDPLPGGAKLVRLSLATGQVTRVIPFDASVALPGSYIDDIRFRGTTGYLTDAGRPGLIVLDLVTGRSRRVLDNHPSTVAPTDRPLRMDGEIVRGPDGQPLRVHADPLELSPDGRTLHYGPLHGPWSQVPTALLDDPAVPVERLAAAVRPWLDLPPVGGTALTARGDLYYTDLVDHALKLRTADGRTRTLVRDERLHWADAPFLTADGSVWLPVPQLDRVALFHSGQSKVRWPVELYQVL</sequence>
<dbReference type="Pfam" id="PF03022">
    <property type="entry name" value="MRJP"/>
    <property type="match status" value="1"/>
</dbReference>
<evidence type="ECO:0000313" key="5">
    <source>
        <dbReference type="Proteomes" id="UP001519363"/>
    </source>
</evidence>
<dbReference type="RefSeq" id="WP_086780695.1">
    <property type="nucleotide sequence ID" value="NZ_JAGIOO010000001.1"/>
</dbReference>
<comment type="subcellular location">
    <subcellularLocation>
        <location evidence="1">Secreted</location>
    </subcellularLocation>
</comment>
<feature type="chain" id="PRO_5045599702" description="Major royal jelly protein" evidence="3">
    <location>
        <begin position="20"/>
        <end position="352"/>
    </location>
</feature>
<dbReference type="EMBL" id="JAGIOO010000001">
    <property type="protein sequence ID" value="MBP2472143.1"/>
    <property type="molecule type" value="Genomic_DNA"/>
</dbReference>
<dbReference type="InterPro" id="IPR011042">
    <property type="entry name" value="6-blade_b-propeller_TolB-like"/>
</dbReference>
<keyword evidence="2" id="KW-0964">Secreted</keyword>
<dbReference type="InterPro" id="IPR017996">
    <property type="entry name" value="MRJP/yellow-related"/>
</dbReference>
<comment type="caution">
    <text evidence="4">The sequence shown here is derived from an EMBL/GenBank/DDBJ whole genome shotgun (WGS) entry which is preliminary data.</text>
</comment>
<reference evidence="4 5" key="1">
    <citation type="submission" date="2021-03" db="EMBL/GenBank/DDBJ databases">
        <title>Sequencing the genomes of 1000 actinobacteria strains.</title>
        <authorList>
            <person name="Klenk H.-P."/>
        </authorList>
    </citation>
    <scope>NUCLEOTIDE SEQUENCE [LARGE SCALE GENOMIC DNA]</scope>
    <source>
        <strain evidence="4 5">DSM 44580</strain>
    </source>
</reference>
<evidence type="ECO:0000256" key="1">
    <source>
        <dbReference type="ARBA" id="ARBA00004613"/>
    </source>
</evidence>
<keyword evidence="3" id="KW-0732">Signal</keyword>
<evidence type="ECO:0008006" key="6">
    <source>
        <dbReference type="Google" id="ProtNLM"/>
    </source>
</evidence>
<gene>
    <name evidence="4" type="ORF">JOF53_001015</name>
</gene>
<dbReference type="PANTHER" id="PTHR10009:SF18">
    <property type="entry name" value="PROTEIN YELLOW-LIKE PROTEIN"/>
    <property type="match status" value="1"/>
</dbReference>
<name>A0ABS5A6B5_9PSEU</name>
<accession>A0ABS5A6B5</accession>
<dbReference type="PANTHER" id="PTHR10009">
    <property type="entry name" value="PROTEIN YELLOW-RELATED"/>
    <property type="match status" value="1"/>
</dbReference>
<proteinExistence type="predicted"/>
<dbReference type="SUPFAM" id="SSF63829">
    <property type="entry name" value="Calcium-dependent phosphotriesterase"/>
    <property type="match status" value="1"/>
</dbReference>
<protein>
    <recommendedName>
        <fullName evidence="6">Major royal jelly protein</fullName>
    </recommendedName>
</protein>
<dbReference type="Proteomes" id="UP001519363">
    <property type="component" value="Unassembled WGS sequence"/>
</dbReference>
<dbReference type="Gene3D" id="2.120.10.30">
    <property type="entry name" value="TolB, C-terminal domain"/>
    <property type="match status" value="1"/>
</dbReference>
<evidence type="ECO:0000256" key="3">
    <source>
        <dbReference type="SAM" id="SignalP"/>
    </source>
</evidence>
<evidence type="ECO:0000313" key="4">
    <source>
        <dbReference type="EMBL" id="MBP2472143.1"/>
    </source>
</evidence>
<organism evidence="4 5">
    <name type="scientific">Crossiella equi</name>
    <dbReference type="NCBI Taxonomy" id="130796"/>
    <lineage>
        <taxon>Bacteria</taxon>
        <taxon>Bacillati</taxon>
        <taxon>Actinomycetota</taxon>
        <taxon>Actinomycetes</taxon>
        <taxon>Pseudonocardiales</taxon>
        <taxon>Pseudonocardiaceae</taxon>
        <taxon>Crossiella</taxon>
    </lineage>
</organism>